<organism evidence="1 2">
    <name type="scientific">Sphingobacterium athyrii</name>
    <dbReference type="NCBI Taxonomy" id="2152717"/>
    <lineage>
        <taxon>Bacteria</taxon>
        <taxon>Pseudomonadati</taxon>
        <taxon>Bacteroidota</taxon>
        <taxon>Sphingobacteriia</taxon>
        <taxon>Sphingobacteriales</taxon>
        <taxon>Sphingobacteriaceae</taxon>
        <taxon>Sphingobacterium</taxon>
    </lineage>
</organism>
<proteinExistence type="predicted"/>
<dbReference type="EMBL" id="QCXX01000003">
    <property type="protein sequence ID" value="PUV24571.1"/>
    <property type="molecule type" value="Genomic_DNA"/>
</dbReference>
<dbReference type="Proteomes" id="UP000250831">
    <property type="component" value="Unassembled WGS sequence"/>
</dbReference>
<keyword evidence="2" id="KW-1185">Reference proteome</keyword>
<protein>
    <submittedName>
        <fullName evidence="1">Uncharacterized protein</fullName>
    </submittedName>
</protein>
<name>A0A363NV90_9SPHI</name>
<evidence type="ECO:0000313" key="1">
    <source>
        <dbReference type="EMBL" id="PUV24571.1"/>
    </source>
</evidence>
<dbReference type="AlphaFoldDB" id="A0A363NV90"/>
<evidence type="ECO:0000313" key="2">
    <source>
        <dbReference type="Proteomes" id="UP000250831"/>
    </source>
</evidence>
<sequence length="125" mass="14077">MKSTFDNAGVGQFQYKFLLLPLSARATLIHSVRSNFPLFLLDNFEFSPSQQMEIQNMSAAFASEVSEGIANTWESGQSVIFQKDAKPGEGEHVKDRVYHNPNSPTQRQAGTAWLPVSIYIRYHLP</sequence>
<dbReference type="RefSeq" id="WP_108634499.1">
    <property type="nucleotide sequence ID" value="NZ_QCXX01000003.1"/>
</dbReference>
<comment type="caution">
    <text evidence="1">The sequence shown here is derived from an EMBL/GenBank/DDBJ whole genome shotgun (WGS) entry which is preliminary data.</text>
</comment>
<gene>
    <name evidence="1" type="ORF">DCO56_14615</name>
</gene>
<reference evidence="1 2" key="1">
    <citation type="submission" date="2018-04" db="EMBL/GenBank/DDBJ databases">
        <title>Sphingobacterium sp. M46 Genome.</title>
        <authorList>
            <person name="Cheng J."/>
            <person name="Li Y."/>
        </authorList>
    </citation>
    <scope>NUCLEOTIDE SEQUENCE [LARGE SCALE GENOMIC DNA]</scope>
    <source>
        <strain evidence="1 2">M46</strain>
    </source>
</reference>
<accession>A0A363NV90</accession>
<dbReference type="OrthoDB" id="713660at2"/>